<evidence type="ECO:0000313" key="3">
    <source>
        <dbReference type="Proteomes" id="UP000280792"/>
    </source>
</evidence>
<feature type="transmembrane region" description="Helical" evidence="1">
    <location>
        <begin position="12"/>
        <end position="32"/>
    </location>
</feature>
<gene>
    <name evidence="2" type="ORF">D0544_11300</name>
</gene>
<accession>A0A3P3VJB5</accession>
<dbReference type="PANTHER" id="PTHR32063">
    <property type="match status" value="1"/>
</dbReference>
<keyword evidence="1" id="KW-0812">Transmembrane</keyword>
<keyword evidence="3" id="KW-1185">Reference proteome</keyword>
<dbReference type="Proteomes" id="UP000280792">
    <property type="component" value="Unassembled WGS sequence"/>
</dbReference>
<feature type="transmembrane region" description="Helical" evidence="1">
    <location>
        <begin position="428"/>
        <end position="448"/>
    </location>
</feature>
<dbReference type="Gene3D" id="3.30.2090.10">
    <property type="entry name" value="Multidrug efflux transporter AcrB TolC docking domain, DN and DC subdomains"/>
    <property type="match status" value="2"/>
</dbReference>
<dbReference type="EMBL" id="QWEZ01000002">
    <property type="protein sequence ID" value="RRJ82454.1"/>
    <property type="molecule type" value="Genomic_DNA"/>
</dbReference>
<dbReference type="GO" id="GO:0042910">
    <property type="term" value="F:xenobiotic transmembrane transporter activity"/>
    <property type="evidence" value="ECO:0007669"/>
    <property type="project" value="TreeGrafter"/>
</dbReference>
<dbReference type="SUPFAM" id="SSF82866">
    <property type="entry name" value="Multidrug efflux transporter AcrB transmembrane domain"/>
    <property type="match status" value="2"/>
</dbReference>
<protein>
    <submittedName>
        <fullName evidence="2">Efflux RND transporter permease subunit</fullName>
    </submittedName>
</protein>
<dbReference type="AlphaFoldDB" id="A0A3P3VJB5"/>
<feature type="transmembrane region" description="Helical" evidence="1">
    <location>
        <begin position="386"/>
        <end position="407"/>
    </location>
</feature>
<keyword evidence="1" id="KW-1133">Transmembrane helix</keyword>
<dbReference type="Gene3D" id="3.30.70.1440">
    <property type="entry name" value="Multidrug efflux transporter AcrB pore domain"/>
    <property type="match status" value="1"/>
</dbReference>
<feature type="transmembrane region" description="Helical" evidence="1">
    <location>
        <begin position="357"/>
        <end position="374"/>
    </location>
</feature>
<feature type="transmembrane region" description="Helical" evidence="1">
    <location>
        <begin position="328"/>
        <end position="350"/>
    </location>
</feature>
<proteinExistence type="predicted"/>
<feature type="transmembrane region" description="Helical" evidence="1">
    <location>
        <begin position="955"/>
        <end position="974"/>
    </location>
</feature>
<sequence length="1018" mass="110547">MRIPRLAVNNYQFTLVVVLLGVVLGGISLLTMPRSEDPQVTLAMADVIAVYPGTTPQDMEKLVVDPIEEALNSLDDVKEIKTVIEDGLSLTHIEFHELEEAEDYYDDVVQAMAQVRDQLPADLLRLEALRISPSDVNIMMVALLSESAPYRDLKRIAERLETRLEASPGVKQADVWAIPDQQVQIRADLERMGHLGISLDNLLEAVQAAAVNVPGGHVDAGNRRFTVRTSGDFKSIEDIRSTTVKAIGDHIVFVGDIAEVEFADADPTHEARVDGKRAVLVSVAQRDGTNIFSVVEGVRETLGRFQDDLPEGVTSAVVFDQTGSVQKMVTVLTGNLLQGLGLVGIVVLLVLSIRQSLVVVLAIPVSMMIAIGWIDVAGYGLQQMTIAGLVIALGLLVDNAIVITENIGRLLAEGEKTQQAAIRGTSQMGWAVASGTATTLLAFVPMMMLQGPTGQFIRSLPVAVVFTLTASLLVALTFTPLLSSRFLRPPTARRFTLNPIPWLLERFIRYLYGPLLGLSLRFPLLLLALALAVFAYSLTFFGAVGVSLFPKAEKPQFMVDVRPPDGTSYDHTRRLALLAEERLLGLPEVASVTTNIGRGNPRVYYNIRPKRETPNYAQLFVQFHQQHQPQVATVVEQLREQLAGVPGVEFEVKEFTQGPPIDAAVAIWVVGDNIDTLKELSLQVEEAVRGEPGAVNVDNPTGNYKTDLLVDINRDKAGLLGIPLVTIDRSVRTSLVGTTVGNMRDELGDEYDILVRLADNDKPSLDDFDRVTVTGLGGATVPLRHVARMLPVPGQASFRHLNLERTTLVTADVARGYRVAEVTANIAARLDGVDWPPGYGYRIGGEEQQREESFAGITKALMIALLGIFAVLVLQFRSFLQPLIVFAAIPFAIIGVIFCLLLTGNTFSFMAFIGFSSLVGIVVNNSIILVDYANQLRSRGLSVQAAALESGKTRLVPILLTTLTTVGGLLPLTLSSSTLWAPLGWTIIGGLISSSVLTLYVVPVLYKLMTPESAKRSG</sequence>
<feature type="transmembrane region" description="Helical" evidence="1">
    <location>
        <begin position="883"/>
        <end position="903"/>
    </location>
</feature>
<name>A0A3P3VJB5_9GAMM</name>
<feature type="transmembrane region" description="Helical" evidence="1">
    <location>
        <begin position="980"/>
        <end position="1006"/>
    </location>
</feature>
<dbReference type="InterPro" id="IPR027463">
    <property type="entry name" value="AcrB_DN_DC_subdom"/>
</dbReference>
<dbReference type="PANTHER" id="PTHR32063:SF24">
    <property type="entry name" value="CATION EFFLUX SYSTEM (ACRB_ACRD_ACRF FAMILY)"/>
    <property type="match status" value="1"/>
</dbReference>
<feature type="transmembrane region" description="Helical" evidence="1">
    <location>
        <begin position="524"/>
        <end position="549"/>
    </location>
</feature>
<reference evidence="2 3" key="2">
    <citation type="submission" date="2018-12" db="EMBL/GenBank/DDBJ databases">
        <title>Simiduia agarivorans gen. nov., sp. nov., a marine, agarolytic bacterium isolated from shallow coastal water from Keelung, Taiwan.</title>
        <authorList>
            <person name="Shieh W.Y."/>
        </authorList>
    </citation>
    <scope>NUCLEOTIDE SEQUENCE [LARGE SCALE GENOMIC DNA]</scope>
    <source>
        <strain evidence="2 3">GTF-13</strain>
    </source>
</reference>
<evidence type="ECO:0000313" key="2">
    <source>
        <dbReference type="EMBL" id="RRJ82454.1"/>
    </source>
</evidence>
<dbReference type="Gene3D" id="3.30.70.1320">
    <property type="entry name" value="Multidrug efflux transporter AcrB pore domain like"/>
    <property type="match status" value="1"/>
</dbReference>
<dbReference type="Gene3D" id="3.30.70.1430">
    <property type="entry name" value="Multidrug efflux transporter AcrB pore domain"/>
    <property type="match status" value="2"/>
</dbReference>
<organism evidence="2 3">
    <name type="scientific">Aestuariirhabdus litorea</name>
    <dbReference type="NCBI Taxonomy" id="2528527"/>
    <lineage>
        <taxon>Bacteria</taxon>
        <taxon>Pseudomonadati</taxon>
        <taxon>Pseudomonadota</taxon>
        <taxon>Gammaproteobacteria</taxon>
        <taxon>Oceanospirillales</taxon>
        <taxon>Aestuariirhabdaceae</taxon>
        <taxon>Aestuariirhabdus</taxon>
    </lineage>
</organism>
<feature type="transmembrane region" description="Helical" evidence="1">
    <location>
        <begin position="460"/>
        <end position="483"/>
    </location>
</feature>
<feature type="transmembrane region" description="Helical" evidence="1">
    <location>
        <begin position="909"/>
        <end position="934"/>
    </location>
</feature>
<dbReference type="Gene3D" id="1.20.1640.10">
    <property type="entry name" value="Multidrug efflux transporter AcrB transmembrane domain"/>
    <property type="match status" value="2"/>
</dbReference>
<dbReference type="PRINTS" id="PR00702">
    <property type="entry name" value="ACRIFLAVINRP"/>
</dbReference>
<dbReference type="GO" id="GO:0005886">
    <property type="term" value="C:plasma membrane"/>
    <property type="evidence" value="ECO:0007669"/>
    <property type="project" value="TreeGrafter"/>
</dbReference>
<dbReference type="SUPFAM" id="SSF82714">
    <property type="entry name" value="Multidrug efflux transporter AcrB TolC docking domain, DN and DC subdomains"/>
    <property type="match status" value="2"/>
</dbReference>
<feature type="transmembrane region" description="Helical" evidence="1">
    <location>
        <begin position="854"/>
        <end position="876"/>
    </location>
</feature>
<dbReference type="InterPro" id="IPR001036">
    <property type="entry name" value="Acrflvin-R"/>
</dbReference>
<dbReference type="Pfam" id="PF00873">
    <property type="entry name" value="ACR_tran"/>
    <property type="match status" value="1"/>
</dbReference>
<dbReference type="RefSeq" id="WP_125016198.1">
    <property type="nucleotide sequence ID" value="NZ_QWEZ01000002.1"/>
</dbReference>
<reference evidence="2 3" key="1">
    <citation type="submission" date="2018-08" db="EMBL/GenBank/DDBJ databases">
        <authorList>
            <person name="Khan S.A."/>
        </authorList>
    </citation>
    <scope>NUCLEOTIDE SEQUENCE [LARGE SCALE GENOMIC DNA]</scope>
    <source>
        <strain evidence="2 3">GTF-13</strain>
    </source>
</reference>
<evidence type="ECO:0000256" key="1">
    <source>
        <dbReference type="SAM" id="Phobius"/>
    </source>
</evidence>
<keyword evidence="1" id="KW-0472">Membrane</keyword>
<dbReference type="SUPFAM" id="SSF82693">
    <property type="entry name" value="Multidrug efflux transporter AcrB pore domain, PN1, PN2, PC1 and PC2 subdomains"/>
    <property type="match status" value="3"/>
</dbReference>
<comment type="caution">
    <text evidence="2">The sequence shown here is derived from an EMBL/GenBank/DDBJ whole genome shotgun (WGS) entry which is preliminary data.</text>
</comment>